<reference evidence="1" key="1">
    <citation type="submission" date="2019-11" db="UniProtKB">
        <authorList>
            <consortium name="WormBaseParasite"/>
        </authorList>
    </citation>
    <scope>IDENTIFICATION</scope>
</reference>
<organism evidence="1">
    <name type="scientific">Mesocestoides corti</name>
    <name type="common">Flatworm</name>
    <dbReference type="NCBI Taxonomy" id="53468"/>
    <lineage>
        <taxon>Eukaryota</taxon>
        <taxon>Metazoa</taxon>
        <taxon>Spiralia</taxon>
        <taxon>Lophotrochozoa</taxon>
        <taxon>Platyhelminthes</taxon>
        <taxon>Cestoda</taxon>
        <taxon>Eucestoda</taxon>
        <taxon>Cyclophyllidea</taxon>
        <taxon>Mesocestoididae</taxon>
        <taxon>Mesocestoides</taxon>
    </lineage>
</organism>
<protein>
    <submittedName>
        <fullName evidence="1">NPH3 domain-containing protein</fullName>
    </submittedName>
</protein>
<sequence>MLSICVPLIADNFESVVSLLPSRHSSLELEILATVLRDVRLIGVSVCWKLRAIVRWLGSGSTATGNDVEEKEDEEVDDGARVDILKDVIASVDLSTISVKDFIGLTTYDCWLNLSKECRDVVVNAWRACRALDH</sequence>
<name>A0A5K3FQ51_MESCO</name>
<dbReference type="AlphaFoldDB" id="A0A5K3FQ51"/>
<proteinExistence type="predicted"/>
<accession>A0A5K3FQ51</accession>
<dbReference type="WBParaSite" id="MCU_009603-RA">
    <property type="protein sequence ID" value="MCU_009603-RA"/>
    <property type="gene ID" value="MCU_009603"/>
</dbReference>
<evidence type="ECO:0000313" key="1">
    <source>
        <dbReference type="WBParaSite" id="MCU_009603-RA"/>
    </source>
</evidence>